<evidence type="ECO:0000259" key="1">
    <source>
        <dbReference type="Pfam" id="PF24982"/>
    </source>
</evidence>
<dbReference type="Pfam" id="PF24982">
    <property type="entry name" value="DUF7773"/>
    <property type="match status" value="1"/>
</dbReference>
<name>A0A158PBZ2_ANGCA</name>
<sequence>LLFAFIFASNAMCYSEYYAVNRSGTVRQYFDRFCVHREHCVNRGIDEQCQTLQQLDRRIQVSFFSYHHTRPSRRALVQSRFCCCETDRCNNFNNQMAYEIFVQDSPDIRNVLNVQIILKIQSITREKEG</sequence>
<keyword evidence="2" id="KW-1185">Reference proteome</keyword>
<evidence type="ECO:0000313" key="3">
    <source>
        <dbReference type="WBParaSite" id="ACAC_0001165101-mRNA-1"/>
    </source>
</evidence>
<protein>
    <submittedName>
        <fullName evidence="3">Activin_recp domain-containing protein</fullName>
    </submittedName>
</protein>
<accession>A0A158PBZ2</accession>
<reference evidence="2" key="1">
    <citation type="submission" date="2012-09" db="EMBL/GenBank/DDBJ databases">
        <authorList>
            <person name="Martin A.A."/>
        </authorList>
    </citation>
    <scope>NUCLEOTIDE SEQUENCE</scope>
</reference>
<dbReference type="STRING" id="6313.A0A158PBZ2"/>
<dbReference type="AlphaFoldDB" id="A0A158PBZ2"/>
<proteinExistence type="predicted"/>
<dbReference type="InterPro" id="IPR056675">
    <property type="entry name" value="DUF7773"/>
</dbReference>
<dbReference type="WBParaSite" id="ACAC_0001165101-mRNA-1">
    <property type="protein sequence ID" value="ACAC_0001165101-mRNA-1"/>
    <property type="gene ID" value="ACAC_0001165101"/>
</dbReference>
<organism evidence="2 3">
    <name type="scientific">Angiostrongylus cantonensis</name>
    <name type="common">Rat lungworm</name>
    <dbReference type="NCBI Taxonomy" id="6313"/>
    <lineage>
        <taxon>Eukaryota</taxon>
        <taxon>Metazoa</taxon>
        <taxon>Ecdysozoa</taxon>
        <taxon>Nematoda</taxon>
        <taxon>Chromadorea</taxon>
        <taxon>Rhabditida</taxon>
        <taxon>Rhabditina</taxon>
        <taxon>Rhabditomorpha</taxon>
        <taxon>Strongyloidea</taxon>
        <taxon>Metastrongylidae</taxon>
        <taxon>Angiostrongylus</taxon>
    </lineage>
</organism>
<reference evidence="3" key="2">
    <citation type="submission" date="2016-04" db="UniProtKB">
        <authorList>
            <consortium name="WormBaseParasite"/>
        </authorList>
    </citation>
    <scope>IDENTIFICATION</scope>
</reference>
<dbReference type="Proteomes" id="UP000035642">
    <property type="component" value="Unassembled WGS sequence"/>
</dbReference>
<feature type="domain" description="DUF7773" evidence="1">
    <location>
        <begin position="9"/>
        <end position="101"/>
    </location>
</feature>
<evidence type="ECO:0000313" key="2">
    <source>
        <dbReference type="Proteomes" id="UP000035642"/>
    </source>
</evidence>